<dbReference type="RefSeq" id="WP_074756874.1">
    <property type="nucleotide sequence ID" value="NZ_FOGJ01000017.1"/>
</dbReference>
<evidence type="ECO:0008006" key="5">
    <source>
        <dbReference type="Google" id="ProtNLM"/>
    </source>
</evidence>
<dbReference type="AlphaFoldDB" id="A0A1H9U441"/>
<dbReference type="PROSITE" id="PS51257">
    <property type="entry name" value="PROKAR_LIPOPROTEIN"/>
    <property type="match status" value="1"/>
</dbReference>
<name>A0A1H9U441_BUTFI</name>
<dbReference type="Proteomes" id="UP000182584">
    <property type="component" value="Unassembled WGS sequence"/>
</dbReference>
<evidence type="ECO:0000313" key="3">
    <source>
        <dbReference type="EMBL" id="SES03927.1"/>
    </source>
</evidence>
<feature type="region of interest" description="Disordered" evidence="1">
    <location>
        <begin position="22"/>
        <end position="81"/>
    </location>
</feature>
<keyword evidence="2" id="KW-0732">Signal</keyword>
<reference evidence="3 4" key="1">
    <citation type="submission" date="2016-10" db="EMBL/GenBank/DDBJ databases">
        <authorList>
            <person name="de Groot N.N."/>
        </authorList>
    </citation>
    <scope>NUCLEOTIDE SEQUENCE [LARGE SCALE GENOMIC DNA]</scope>
    <source>
        <strain evidence="3 4">AR40</strain>
    </source>
</reference>
<dbReference type="OrthoDB" id="5637at2"/>
<dbReference type="EMBL" id="FOGJ01000017">
    <property type="protein sequence ID" value="SES03927.1"/>
    <property type="molecule type" value="Genomic_DNA"/>
</dbReference>
<feature type="chain" id="PRO_5038557526" description="DUF3298 domain-containing protein" evidence="2">
    <location>
        <begin position="23"/>
        <end position="579"/>
    </location>
</feature>
<gene>
    <name evidence="3" type="ORF">SAMN04487884_11722</name>
</gene>
<feature type="compositionally biased region" description="Acidic residues" evidence="1">
    <location>
        <begin position="48"/>
        <end position="72"/>
    </location>
</feature>
<organism evidence="3 4">
    <name type="scientific">Butyrivibrio fibrisolvens</name>
    <dbReference type="NCBI Taxonomy" id="831"/>
    <lineage>
        <taxon>Bacteria</taxon>
        <taxon>Bacillati</taxon>
        <taxon>Bacillota</taxon>
        <taxon>Clostridia</taxon>
        <taxon>Lachnospirales</taxon>
        <taxon>Lachnospiraceae</taxon>
        <taxon>Butyrivibrio</taxon>
    </lineage>
</organism>
<evidence type="ECO:0000313" key="4">
    <source>
        <dbReference type="Proteomes" id="UP000182584"/>
    </source>
</evidence>
<evidence type="ECO:0000256" key="1">
    <source>
        <dbReference type="SAM" id="MobiDB-lite"/>
    </source>
</evidence>
<protein>
    <recommendedName>
        <fullName evidence="5">DUF3298 domain-containing protein</fullName>
    </recommendedName>
</protein>
<feature type="signal peptide" evidence="2">
    <location>
        <begin position="1"/>
        <end position="22"/>
    </location>
</feature>
<proteinExistence type="predicted"/>
<evidence type="ECO:0000256" key="2">
    <source>
        <dbReference type="SAM" id="SignalP"/>
    </source>
</evidence>
<accession>A0A1H9U441</accession>
<sequence length="579" mass="65490">MKKKFLAALLSCSIILSGCSLSDINLGKNDTSSEESDEDKDSSKEDVDKDESDDKDSDQDSEIGEDEQSSDDNETKGVIDPADFEANKPVFKIVQQYDRQYEYPDGQITLAGEYDLESLMLLDEYKDMYPELDSVLRQRADENRQRYNDEIEDFSNDVATRADSDTAQGKSIHNYWVKNQVIVLRSNDRYLGYYEMVQDNWTTGYLYERNGYNYDIITGQEVKLGDVLNISEDELNTILCERLRQDYPEDEDELEGAEDALKDYKYDAESGDTYNWCLSYDGIHFFFNEETLVKGSLFGNHEAVISYDEDCVNEEYAYDTSKGYCYRRTDLTPDTIDRYSGGYSGLALYITPEEEGSDYASALSIAYEDQIATIDEYYDATCIKNKYDIVTLEGREYVYITIAGFDNSLELFVFEVTDNKPKACGTAWFSYAEIGYMIDPDYEGEAIPSDPSAMVFGNGSDLMGSVSYYGKYKVGDDGLPTFCGDFQTISWVCSFEGTDIKTKADIDAEIVDENGAVTDKTTVATGTVVIPYRTDGDKFIDCKLENGSIVRFTFSSTHYPVSINGVEMTELFENLCYAG</sequence>